<evidence type="ECO:0000313" key="3">
    <source>
        <dbReference type="Proteomes" id="UP000051992"/>
    </source>
</evidence>
<dbReference type="AlphaFoldDB" id="A0A0R2H1F9"/>
<dbReference type="OrthoDB" id="2149824at2"/>
<dbReference type="RefSeq" id="WP_057744818.1">
    <property type="nucleotide sequence ID" value="NZ_BJLU01000007.1"/>
</dbReference>
<feature type="compositionally biased region" description="Low complexity" evidence="1">
    <location>
        <begin position="57"/>
        <end position="102"/>
    </location>
</feature>
<reference evidence="2 3" key="1">
    <citation type="journal article" date="2015" name="Genome Announc.">
        <title>Expanding the biotechnology potential of lactobacilli through comparative genomics of 213 strains and associated genera.</title>
        <authorList>
            <person name="Sun Z."/>
            <person name="Harris H.M."/>
            <person name="McCann A."/>
            <person name="Guo C."/>
            <person name="Argimon S."/>
            <person name="Zhang W."/>
            <person name="Yang X."/>
            <person name="Jeffery I.B."/>
            <person name="Cooney J.C."/>
            <person name="Kagawa T.F."/>
            <person name="Liu W."/>
            <person name="Song Y."/>
            <person name="Salvetti E."/>
            <person name="Wrobel A."/>
            <person name="Rasinkangas P."/>
            <person name="Parkhill J."/>
            <person name="Rea M.C."/>
            <person name="O'Sullivan O."/>
            <person name="Ritari J."/>
            <person name="Douillard F.P."/>
            <person name="Paul Ross R."/>
            <person name="Yang R."/>
            <person name="Briner A.E."/>
            <person name="Felis G.E."/>
            <person name="de Vos W.M."/>
            <person name="Barrangou R."/>
            <person name="Klaenhammer T.R."/>
            <person name="Caufield P.W."/>
            <person name="Cui Y."/>
            <person name="Zhang H."/>
            <person name="O'Toole P.W."/>
        </authorList>
    </citation>
    <scope>NUCLEOTIDE SEQUENCE [LARGE SCALE GENOMIC DNA]</scope>
    <source>
        <strain evidence="2 3">DSM 20410</strain>
    </source>
</reference>
<dbReference type="EMBL" id="JQBM01000002">
    <property type="protein sequence ID" value="KRN46318.1"/>
    <property type="molecule type" value="Genomic_DNA"/>
</dbReference>
<name>A0A0R2H1F9_WEIVI</name>
<feature type="region of interest" description="Disordered" evidence="1">
    <location>
        <begin position="29"/>
        <end position="121"/>
    </location>
</feature>
<evidence type="ECO:0000313" key="2">
    <source>
        <dbReference type="EMBL" id="KRN46318.1"/>
    </source>
</evidence>
<proteinExistence type="predicted"/>
<evidence type="ECO:0000256" key="1">
    <source>
        <dbReference type="SAM" id="MobiDB-lite"/>
    </source>
</evidence>
<organism evidence="2 3">
    <name type="scientific">Weissella viridescens</name>
    <name type="common">Lactobacillus viridescens</name>
    <dbReference type="NCBI Taxonomy" id="1629"/>
    <lineage>
        <taxon>Bacteria</taxon>
        <taxon>Bacillati</taxon>
        <taxon>Bacillota</taxon>
        <taxon>Bacilli</taxon>
        <taxon>Lactobacillales</taxon>
        <taxon>Lactobacillaceae</taxon>
        <taxon>Weissella</taxon>
    </lineage>
</organism>
<comment type="caution">
    <text evidence="2">The sequence shown here is derived from an EMBL/GenBank/DDBJ whole genome shotgun (WGS) entry which is preliminary data.</text>
</comment>
<dbReference type="PATRIC" id="fig|1629.5.peg.591"/>
<gene>
    <name evidence="2" type="ORF">IV50_GL000586</name>
</gene>
<accession>A0A0R2H1F9</accession>
<sequence>MSNLVKWLLGIGAVAVIGGGGYAIVESQNHADKKTESSVSSHKKASSHKRASEKSSSKTSSSSSEVSSSEAPASSSEQPASSEQAVSTETSEAAATTQADQSVVGNPQGEVQADPNTYVTTPGAATSAVAAHMSQVQGRDPNRFTLSAHPSDGGVGYTVNVSSSQIAGTLAVYQVSANGVVTQVQ</sequence>
<dbReference type="Proteomes" id="UP000051992">
    <property type="component" value="Unassembled WGS sequence"/>
</dbReference>
<keyword evidence="3" id="KW-1185">Reference proteome</keyword>
<protein>
    <submittedName>
        <fullName evidence="2">Uncharacterized protein</fullName>
    </submittedName>
</protein>